<feature type="coiled-coil region" evidence="1">
    <location>
        <begin position="1"/>
        <end position="39"/>
    </location>
</feature>
<evidence type="ECO:0000256" key="1">
    <source>
        <dbReference type="SAM" id="Coils"/>
    </source>
</evidence>
<reference evidence="2" key="1">
    <citation type="submission" date="2017-02" db="UniProtKB">
        <authorList>
            <consortium name="WormBaseParasite"/>
        </authorList>
    </citation>
    <scope>IDENTIFICATION</scope>
</reference>
<protein>
    <submittedName>
        <fullName evidence="2">Transposase</fullName>
    </submittedName>
</protein>
<keyword evidence="1" id="KW-0175">Coiled coil</keyword>
<proteinExistence type="predicted"/>
<dbReference type="WBParaSite" id="ASIM_0002054301-mRNA-1">
    <property type="protein sequence ID" value="ASIM_0002054301-mRNA-1"/>
    <property type="gene ID" value="ASIM_0002054301"/>
</dbReference>
<sequence length="56" mass="6479">LAARQAEIDELEVKNRQILQERRNALDQLMSDVVELRRTGVISRQDSRSSNTRLAE</sequence>
<name>A0A0M3KHS8_ANISI</name>
<evidence type="ECO:0000313" key="2">
    <source>
        <dbReference type="WBParaSite" id="ASIM_0002054301-mRNA-1"/>
    </source>
</evidence>
<dbReference type="AlphaFoldDB" id="A0A0M3KHS8"/>
<accession>A0A0M3KHS8</accession>
<organism evidence="2">
    <name type="scientific">Anisakis simplex</name>
    <name type="common">Herring worm</name>
    <dbReference type="NCBI Taxonomy" id="6269"/>
    <lineage>
        <taxon>Eukaryota</taxon>
        <taxon>Metazoa</taxon>
        <taxon>Ecdysozoa</taxon>
        <taxon>Nematoda</taxon>
        <taxon>Chromadorea</taxon>
        <taxon>Rhabditida</taxon>
        <taxon>Spirurina</taxon>
        <taxon>Ascaridomorpha</taxon>
        <taxon>Ascaridoidea</taxon>
        <taxon>Anisakidae</taxon>
        <taxon>Anisakis</taxon>
        <taxon>Anisakis simplex complex</taxon>
    </lineage>
</organism>